<evidence type="ECO:0000256" key="8">
    <source>
        <dbReference type="SAM" id="MobiDB-lite"/>
    </source>
</evidence>
<organism evidence="9 10">
    <name type="scientific">Mediterraneibacter catenae</name>
    <dbReference type="NCBI Taxonomy" id="2594882"/>
    <lineage>
        <taxon>Bacteria</taxon>
        <taxon>Bacillati</taxon>
        <taxon>Bacillota</taxon>
        <taxon>Clostridia</taxon>
        <taxon>Lachnospirales</taxon>
        <taxon>Lachnospiraceae</taxon>
        <taxon>Mediterraneibacter</taxon>
    </lineage>
</organism>
<keyword evidence="9" id="KW-0449">Lipoprotein</keyword>
<name>A0A5M9I4Y5_9FIRM</name>
<sequence length="319" mass="36011">MHYDIAFPNLGIYLEHVGKNIDIFGFTIAYYGIIIGCAILIGFLIATAEAKRTRQNPEDYLDMGIIGVIAGIAGARIYYVVFSWDMYKDNLLDIFNLREGGLAIYGGVIGAVIAVFVLARIKHLSPFQILDTVALAILNGQMLGRWGNFFNREAFGDYTDGLFAMRLPVDAVRAGDITDTMREHMETIAGVDYIQVSPTFLYESVWCAVLLILLVLYRKHKKYEGEMFLLYIFGYALGRVWIEGLRTDQLLIPGIGFPVSQALAGCVVVFAGIALLYLRKNHKRMPLLKSEKVYEPMPDRIEGKKPPKKKDRIFKFKDK</sequence>
<keyword evidence="10" id="KW-1185">Reference proteome</keyword>
<dbReference type="UniPathway" id="UPA00664"/>
<comment type="similarity">
    <text evidence="1 7">Belongs to the Lgt family.</text>
</comment>
<keyword evidence="2 7" id="KW-1003">Cell membrane</keyword>
<dbReference type="GO" id="GO:0042158">
    <property type="term" value="P:lipoprotein biosynthetic process"/>
    <property type="evidence" value="ECO:0007669"/>
    <property type="project" value="UniProtKB-UniRule"/>
</dbReference>
<evidence type="ECO:0000313" key="10">
    <source>
        <dbReference type="Proteomes" id="UP000322025"/>
    </source>
</evidence>
<feature type="transmembrane region" description="Helical" evidence="7">
    <location>
        <begin position="60"/>
        <end position="82"/>
    </location>
</feature>
<evidence type="ECO:0000313" key="9">
    <source>
        <dbReference type="EMBL" id="KAA8502765.1"/>
    </source>
</evidence>
<dbReference type="RefSeq" id="WP_150309954.1">
    <property type="nucleotide sequence ID" value="NZ_VMSO01000001.1"/>
</dbReference>
<dbReference type="PANTHER" id="PTHR30589">
    <property type="entry name" value="PROLIPOPROTEIN DIACYLGLYCERYL TRANSFERASE"/>
    <property type="match status" value="1"/>
</dbReference>
<comment type="pathway">
    <text evidence="7">Protein modification; lipoprotein biosynthesis (diacylglyceryl transfer).</text>
</comment>
<protein>
    <recommendedName>
        <fullName evidence="7">Phosphatidylglycerol--prolipoprotein diacylglyceryl transferase</fullName>
        <ecNumber evidence="7">2.5.1.145</ecNumber>
    </recommendedName>
</protein>
<dbReference type="EC" id="2.5.1.145" evidence="7"/>
<feature type="transmembrane region" description="Helical" evidence="7">
    <location>
        <begin position="254"/>
        <end position="278"/>
    </location>
</feature>
<feature type="transmembrane region" description="Helical" evidence="7">
    <location>
        <begin position="225"/>
        <end position="242"/>
    </location>
</feature>
<reference evidence="9" key="1">
    <citation type="submission" date="2019-07" db="EMBL/GenBank/DDBJ databases">
        <authorList>
            <person name="Wongkuna S."/>
            <person name="Scaria J."/>
        </authorList>
    </citation>
    <scope>NUCLEOTIDE SEQUENCE [LARGE SCALE GENOMIC DNA]</scope>
    <source>
        <strain evidence="9">SW178</strain>
    </source>
</reference>
<gene>
    <name evidence="7 9" type="primary">lgt</name>
    <name evidence="9" type="ORF">FNY66_00415</name>
</gene>
<evidence type="ECO:0000256" key="4">
    <source>
        <dbReference type="ARBA" id="ARBA00022692"/>
    </source>
</evidence>
<evidence type="ECO:0000256" key="3">
    <source>
        <dbReference type="ARBA" id="ARBA00022679"/>
    </source>
</evidence>
<evidence type="ECO:0000256" key="2">
    <source>
        <dbReference type="ARBA" id="ARBA00022475"/>
    </source>
</evidence>
<evidence type="ECO:0000256" key="5">
    <source>
        <dbReference type="ARBA" id="ARBA00022989"/>
    </source>
</evidence>
<dbReference type="NCBIfam" id="TIGR00544">
    <property type="entry name" value="lgt"/>
    <property type="match status" value="1"/>
</dbReference>
<evidence type="ECO:0000256" key="7">
    <source>
        <dbReference type="HAMAP-Rule" id="MF_01147"/>
    </source>
</evidence>
<feature type="transmembrane region" description="Helical" evidence="7">
    <location>
        <begin position="28"/>
        <end position="48"/>
    </location>
</feature>
<dbReference type="InterPro" id="IPR001640">
    <property type="entry name" value="Lgt"/>
</dbReference>
<dbReference type="GO" id="GO:0005886">
    <property type="term" value="C:plasma membrane"/>
    <property type="evidence" value="ECO:0007669"/>
    <property type="project" value="UniProtKB-SubCell"/>
</dbReference>
<keyword evidence="4 7" id="KW-0812">Transmembrane</keyword>
<dbReference type="HAMAP" id="MF_01147">
    <property type="entry name" value="Lgt"/>
    <property type="match status" value="1"/>
</dbReference>
<dbReference type="AlphaFoldDB" id="A0A5M9I4Y5"/>
<dbReference type="PROSITE" id="PS01311">
    <property type="entry name" value="LGT"/>
    <property type="match status" value="1"/>
</dbReference>
<dbReference type="EMBL" id="VMSO01000001">
    <property type="protein sequence ID" value="KAA8502765.1"/>
    <property type="molecule type" value="Genomic_DNA"/>
</dbReference>
<feature type="region of interest" description="Disordered" evidence="8">
    <location>
        <begin position="298"/>
        <end position="319"/>
    </location>
</feature>
<comment type="catalytic activity">
    <reaction evidence="7">
        <text>L-cysteinyl-[prolipoprotein] + a 1,2-diacyl-sn-glycero-3-phospho-(1'-sn-glycerol) = an S-1,2-diacyl-sn-glyceryl-L-cysteinyl-[prolipoprotein] + sn-glycerol 1-phosphate + H(+)</text>
        <dbReference type="Rhea" id="RHEA:56712"/>
        <dbReference type="Rhea" id="RHEA-COMP:14679"/>
        <dbReference type="Rhea" id="RHEA-COMP:14680"/>
        <dbReference type="ChEBI" id="CHEBI:15378"/>
        <dbReference type="ChEBI" id="CHEBI:29950"/>
        <dbReference type="ChEBI" id="CHEBI:57685"/>
        <dbReference type="ChEBI" id="CHEBI:64716"/>
        <dbReference type="ChEBI" id="CHEBI:140658"/>
        <dbReference type="EC" id="2.5.1.145"/>
    </reaction>
</comment>
<comment type="subcellular location">
    <subcellularLocation>
        <location evidence="7">Cell membrane</location>
        <topology evidence="7">Multi-pass membrane protein</topology>
    </subcellularLocation>
</comment>
<evidence type="ECO:0000256" key="1">
    <source>
        <dbReference type="ARBA" id="ARBA00007150"/>
    </source>
</evidence>
<feature type="transmembrane region" description="Helical" evidence="7">
    <location>
        <begin position="102"/>
        <end position="119"/>
    </location>
</feature>
<dbReference type="OrthoDB" id="871140at2"/>
<feature type="binding site" evidence="7">
    <location>
        <position position="145"/>
    </location>
    <ligand>
        <name>a 1,2-diacyl-sn-glycero-3-phospho-(1'-sn-glycerol)</name>
        <dbReference type="ChEBI" id="CHEBI:64716"/>
    </ligand>
</feature>
<keyword evidence="6 7" id="KW-0472">Membrane</keyword>
<proteinExistence type="inferred from homology"/>
<evidence type="ECO:0000256" key="6">
    <source>
        <dbReference type="ARBA" id="ARBA00023136"/>
    </source>
</evidence>
<comment type="function">
    <text evidence="7">Catalyzes the transfer of the diacylglyceryl group from phosphatidylglycerol to the sulfhydryl group of the N-terminal cysteine of a prolipoprotein, the first step in the formation of mature lipoproteins.</text>
</comment>
<comment type="caution">
    <text evidence="9">The sequence shown here is derived from an EMBL/GenBank/DDBJ whole genome shotgun (WGS) entry which is preliminary data.</text>
</comment>
<accession>A0A5M9I4Y5</accession>
<feature type="transmembrane region" description="Helical" evidence="7">
    <location>
        <begin position="200"/>
        <end position="218"/>
    </location>
</feature>
<dbReference type="PANTHER" id="PTHR30589:SF0">
    <property type="entry name" value="PHOSPHATIDYLGLYCEROL--PROLIPOPROTEIN DIACYLGLYCERYL TRANSFERASE"/>
    <property type="match status" value="1"/>
</dbReference>
<keyword evidence="5 7" id="KW-1133">Transmembrane helix</keyword>
<keyword evidence="3 7" id="KW-0808">Transferase</keyword>
<dbReference type="Proteomes" id="UP000322025">
    <property type="component" value="Unassembled WGS sequence"/>
</dbReference>
<dbReference type="Pfam" id="PF01790">
    <property type="entry name" value="LGT"/>
    <property type="match status" value="1"/>
</dbReference>
<dbReference type="GO" id="GO:0008961">
    <property type="term" value="F:phosphatidylglycerol-prolipoprotein diacylglyceryl transferase activity"/>
    <property type="evidence" value="ECO:0007669"/>
    <property type="project" value="UniProtKB-UniRule"/>
</dbReference>